<dbReference type="EMBL" id="JANIGO010000003">
    <property type="protein sequence ID" value="MCQ8897060.1"/>
    <property type="molecule type" value="Genomic_DNA"/>
</dbReference>
<comment type="catalytic activity">
    <reaction evidence="10">
        <text>8-oxo-dGTP + H2O = 8-oxo-dGMP + diphosphate + H(+)</text>
        <dbReference type="Rhea" id="RHEA:31575"/>
        <dbReference type="ChEBI" id="CHEBI:15377"/>
        <dbReference type="ChEBI" id="CHEBI:15378"/>
        <dbReference type="ChEBI" id="CHEBI:33019"/>
        <dbReference type="ChEBI" id="CHEBI:63224"/>
        <dbReference type="ChEBI" id="CHEBI:77896"/>
        <dbReference type="EC" id="3.6.1.55"/>
    </reaction>
</comment>
<proteinExistence type="inferred from homology"/>
<dbReference type="Gene3D" id="3.90.79.10">
    <property type="entry name" value="Nucleoside Triphosphate Pyrophosphohydrolase"/>
    <property type="match status" value="1"/>
</dbReference>
<comment type="cofactor">
    <cofactor evidence="1">
        <name>Mg(2+)</name>
        <dbReference type="ChEBI" id="CHEBI:18420"/>
    </cofactor>
</comment>
<dbReference type="PANTHER" id="PTHR47707:SF1">
    <property type="entry name" value="NUDIX HYDROLASE FAMILY PROTEIN"/>
    <property type="match status" value="1"/>
</dbReference>
<evidence type="ECO:0000256" key="6">
    <source>
        <dbReference type="ARBA" id="ARBA00022763"/>
    </source>
</evidence>
<name>A0ABT1WHQ7_9BURK</name>
<comment type="similarity">
    <text evidence="2 17">Belongs to the Nudix hydrolase family.</text>
</comment>
<comment type="catalytic activity">
    <reaction evidence="11">
        <text>8-oxo-GTP + H2O = 8-oxo-GMP + diphosphate + H(+)</text>
        <dbReference type="Rhea" id="RHEA:67616"/>
        <dbReference type="ChEBI" id="CHEBI:15377"/>
        <dbReference type="ChEBI" id="CHEBI:15378"/>
        <dbReference type="ChEBI" id="CHEBI:33019"/>
        <dbReference type="ChEBI" id="CHEBI:143553"/>
        <dbReference type="ChEBI" id="CHEBI:145694"/>
    </reaction>
</comment>
<accession>A0ABT1WHQ7</accession>
<keyword evidence="4" id="KW-0235">DNA replication</keyword>
<keyword evidence="20" id="KW-1185">Reference proteome</keyword>
<evidence type="ECO:0000256" key="1">
    <source>
        <dbReference type="ARBA" id="ARBA00001946"/>
    </source>
</evidence>
<dbReference type="InterPro" id="IPR015797">
    <property type="entry name" value="NUDIX_hydrolase-like_dom_sf"/>
</dbReference>
<evidence type="ECO:0000313" key="19">
    <source>
        <dbReference type="EMBL" id="MCQ8897060.1"/>
    </source>
</evidence>
<dbReference type="Pfam" id="PF02581">
    <property type="entry name" value="TMP-TENI"/>
    <property type="match status" value="1"/>
</dbReference>
<dbReference type="CDD" id="cd03425">
    <property type="entry name" value="NUDIX_MutT_NudA_like"/>
    <property type="match status" value="1"/>
</dbReference>
<dbReference type="Pfam" id="PF00293">
    <property type="entry name" value="NUDIX"/>
    <property type="match status" value="1"/>
</dbReference>
<dbReference type="InterPro" id="IPR022998">
    <property type="entry name" value="ThiamineP_synth_TenI"/>
</dbReference>
<feature type="domain" description="Nudix hydrolase" evidence="18">
    <location>
        <begin position="9"/>
        <end position="135"/>
    </location>
</feature>
<evidence type="ECO:0000256" key="9">
    <source>
        <dbReference type="ARBA" id="ARBA00023204"/>
    </source>
</evidence>
<dbReference type="EC" id="3.6.1.55" evidence="12"/>
<evidence type="ECO:0000313" key="20">
    <source>
        <dbReference type="Proteomes" id="UP001204142"/>
    </source>
</evidence>
<keyword evidence="9" id="KW-0234">DNA repair</keyword>
<dbReference type="PROSITE" id="PS51462">
    <property type="entry name" value="NUDIX"/>
    <property type="match status" value="1"/>
</dbReference>
<evidence type="ECO:0000256" key="14">
    <source>
        <dbReference type="ARBA" id="ARBA00041592"/>
    </source>
</evidence>
<dbReference type="PRINTS" id="PR00502">
    <property type="entry name" value="NUDIXFAMILY"/>
</dbReference>
<evidence type="ECO:0000256" key="15">
    <source>
        <dbReference type="ARBA" id="ARBA00041979"/>
    </source>
</evidence>
<organism evidence="19 20">
    <name type="scientific">Limnobacter humi</name>
    <dbReference type="NCBI Taxonomy" id="1778671"/>
    <lineage>
        <taxon>Bacteria</taxon>
        <taxon>Pseudomonadati</taxon>
        <taxon>Pseudomonadota</taxon>
        <taxon>Betaproteobacteria</taxon>
        <taxon>Burkholderiales</taxon>
        <taxon>Burkholderiaceae</taxon>
        <taxon>Limnobacter</taxon>
    </lineage>
</organism>
<dbReference type="PROSITE" id="PS00893">
    <property type="entry name" value="NUDIX_BOX"/>
    <property type="match status" value="1"/>
</dbReference>
<keyword evidence="5" id="KW-0479">Metal-binding</keyword>
<evidence type="ECO:0000256" key="17">
    <source>
        <dbReference type="RuleBase" id="RU003476"/>
    </source>
</evidence>
<keyword evidence="3" id="KW-0515">Mutator protein</keyword>
<keyword evidence="6" id="KW-0227">DNA damage</keyword>
<evidence type="ECO:0000256" key="8">
    <source>
        <dbReference type="ARBA" id="ARBA00022842"/>
    </source>
</evidence>
<evidence type="ECO:0000256" key="2">
    <source>
        <dbReference type="ARBA" id="ARBA00005582"/>
    </source>
</evidence>
<dbReference type="CDD" id="cd00564">
    <property type="entry name" value="TMP_TenI"/>
    <property type="match status" value="1"/>
</dbReference>
<evidence type="ECO:0000256" key="16">
    <source>
        <dbReference type="ARBA" id="ARBA00042798"/>
    </source>
</evidence>
<reference evidence="19 20" key="1">
    <citation type="submission" date="2022-07" db="EMBL/GenBank/DDBJ databases">
        <authorList>
            <person name="Xamxidin M."/>
            <person name="Wu M."/>
        </authorList>
    </citation>
    <scope>NUCLEOTIDE SEQUENCE [LARGE SCALE GENOMIC DNA]</scope>
    <source>
        <strain evidence="19 20">NBRC 111650</strain>
    </source>
</reference>
<dbReference type="InterPro" id="IPR020476">
    <property type="entry name" value="Nudix_hydrolase"/>
</dbReference>
<evidence type="ECO:0000256" key="3">
    <source>
        <dbReference type="ARBA" id="ARBA00022457"/>
    </source>
</evidence>
<evidence type="ECO:0000256" key="7">
    <source>
        <dbReference type="ARBA" id="ARBA00022801"/>
    </source>
</evidence>
<evidence type="ECO:0000256" key="11">
    <source>
        <dbReference type="ARBA" id="ARBA00036904"/>
    </source>
</evidence>
<dbReference type="SUPFAM" id="SSF55811">
    <property type="entry name" value="Nudix"/>
    <property type="match status" value="1"/>
</dbReference>
<evidence type="ECO:0000256" key="12">
    <source>
        <dbReference type="ARBA" id="ARBA00038905"/>
    </source>
</evidence>
<evidence type="ECO:0000256" key="13">
    <source>
        <dbReference type="ARBA" id="ARBA00040794"/>
    </source>
</evidence>
<evidence type="ECO:0000256" key="4">
    <source>
        <dbReference type="ARBA" id="ARBA00022705"/>
    </source>
</evidence>
<dbReference type="InterPro" id="IPR013785">
    <property type="entry name" value="Aldolase_TIM"/>
</dbReference>
<dbReference type="Gene3D" id="3.20.20.70">
    <property type="entry name" value="Aldolase class I"/>
    <property type="match status" value="1"/>
</dbReference>
<keyword evidence="7 17" id="KW-0378">Hydrolase</keyword>
<dbReference type="PANTHER" id="PTHR47707">
    <property type="entry name" value="8-OXO-DGTP DIPHOSPHATASE"/>
    <property type="match status" value="1"/>
</dbReference>
<evidence type="ECO:0000259" key="18">
    <source>
        <dbReference type="PROSITE" id="PS51462"/>
    </source>
</evidence>
<comment type="caution">
    <text evidence="19">The sequence shown here is derived from an EMBL/GenBank/DDBJ whole genome shotgun (WGS) entry which is preliminary data.</text>
</comment>
<keyword evidence="8" id="KW-0460">Magnesium</keyword>
<sequence>MVAPLGDKKRIDVAVAVVFNHRGEVLWGCRPEGKPYAGYWEFPGGKVEAGETVWQALVRELREELDIECLAGARWFIVEHDYEHAHVRLHLYRVWTHRGEPKSLEGQQFAWANLNDPNFSPILPATAPLLPVLAQPRLMALSDFHADFDACSQRLQQGLSAVAEPVYVQFREPGLRGGALVKAFEQARRVVEPFKHGTLLINSATRQALLAAAADGLLDAGTVAAYPVHLTEQHLLEMQAPPSSGLAVWGASAHSEASLSKAHALGLRYAVVGAVKETPSHPGQEGLGWTGFEAMTEPARLPVFAIGGLSRADLHEACAHGAHGIAMMRQFD</sequence>
<dbReference type="InterPro" id="IPR047127">
    <property type="entry name" value="MutT-like"/>
</dbReference>
<protein>
    <recommendedName>
        <fullName evidence="13">8-oxo-dGTP diphosphatase</fullName>
        <ecNumber evidence="12">3.6.1.55</ecNumber>
    </recommendedName>
    <alternativeName>
        <fullName evidence="16">7,8-dihydro-8-oxoguanine-triphosphatase</fullName>
    </alternativeName>
    <alternativeName>
        <fullName evidence="15">Mutator protein MutT</fullName>
    </alternativeName>
    <alternativeName>
        <fullName evidence="14">dGTP pyrophosphohydrolase</fullName>
    </alternativeName>
</protein>
<dbReference type="InterPro" id="IPR036206">
    <property type="entry name" value="ThiamineP_synth_sf"/>
</dbReference>
<dbReference type="SUPFAM" id="SSF51391">
    <property type="entry name" value="Thiamin phosphate synthase"/>
    <property type="match status" value="1"/>
</dbReference>
<dbReference type="InterPro" id="IPR000086">
    <property type="entry name" value="NUDIX_hydrolase_dom"/>
</dbReference>
<dbReference type="RefSeq" id="WP_256764848.1">
    <property type="nucleotide sequence ID" value="NZ_JANIGO010000003.1"/>
</dbReference>
<gene>
    <name evidence="19" type="ORF">NQT62_11505</name>
</gene>
<dbReference type="Proteomes" id="UP001204142">
    <property type="component" value="Unassembled WGS sequence"/>
</dbReference>
<evidence type="ECO:0000256" key="5">
    <source>
        <dbReference type="ARBA" id="ARBA00022723"/>
    </source>
</evidence>
<dbReference type="NCBIfam" id="NF006530">
    <property type="entry name" value="PRK08999.1"/>
    <property type="match status" value="1"/>
</dbReference>
<dbReference type="InterPro" id="IPR020084">
    <property type="entry name" value="NUDIX_hydrolase_CS"/>
</dbReference>
<dbReference type="GO" id="GO:0016787">
    <property type="term" value="F:hydrolase activity"/>
    <property type="evidence" value="ECO:0007669"/>
    <property type="project" value="UniProtKB-KW"/>
</dbReference>
<evidence type="ECO:0000256" key="10">
    <source>
        <dbReference type="ARBA" id="ARBA00035861"/>
    </source>
</evidence>